<sequence length="103" mass="12398">MKKFLVVCKKTGQSRAFERQALRYTKQFDLPVEWTFGNIYEYRKIIESQDFDLVLLSPEILLFEKQVKEDLKRRNKDFFIVHPEHYGLKRLDLVVPAVKSYIN</sequence>
<evidence type="ECO:0000313" key="1">
    <source>
        <dbReference type="EMBL" id="QNO14641.1"/>
    </source>
</evidence>
<gene>
    <name evidence="1" type="ORF">HYG86_07505</name>
</gene>
<dbReference type="Gene3D" id="3.40.50.2300">
    <property type="match status" value="1"/>
</dbReference>
<dbReference type="RefSeq" id="WP_213168500.1">
    <property type="nucleotide sequence ID" value="NZ_CP058559.1"/>
</dbReference>
<keyword evidence="2" id="KW-1185">Reference proteome</keyword>
<reference evidence="1 2" key="1">
    <citation type="submission" date="2020-07" db="EMBL/GenBank/DDBJ databases">
        <title>Alkalicella. sp. LB2 genome.</title>
        <authorList>
            <person name="Postec A."/>
            <person name="Quemeneur M."/>
        </authorList>
    </citation>
    <scope>NUCLEOTIDE SEQUENCE [LARGE SCALE GENOMIC DNA]</scope>
    <source>
        <strain evidence="1 2">LB2</strain>
    </source>
</reference>
<organism evidence="1 2">
    <name type="scientific">Alkalicella caledoniensis</name>
    <dbReference type="NCBI Taxonomy" id="2731377"/>
    <lineage>
        <taxon>Bacteria</taxon>
        <taxon>Bacillati</taxon>
        <taxon>Bacillota</taxon>
        <taxon>Clostridia</taxon>
        <taxon>Eubacteriales</taxon>
        <taxon>Proteinivoracaceae</taxon>
        <taxon>Alkalicella</taxon>
    </lineage>
</organism>
<dbReference type="Proteomes" id="UP000516160">
    <property type="component" value="Chromosome"/>
</dbReference>
<protein>
    <recommendedName>
        <fullName evidence="3">PTS EIIB type-3 domain-containing protein</fullName>
    </recommendedName>
</protein>
<evidence type="ECO:0000313" key="2">
    <source>
        <dbReference type="Proteomes" id="UP000516160"/>
    </source>
</evidence>
<dbReference type="AlphaFoldDB" id="A0A7G9W7H9"/>
<proteinExistence type="predicted"/>
<name>A0A7G9W7H9_ALKCA</name>
<dbReference type="KEGG" id="acae:HYG86_07505"/>
<dbReference type="EMBL" id="CP058559">
    <property type="protein sequence ID" value="QNO14641.1"/>
    <property type="molecule type" value="Genomic_DNA"/>
</dbReference>
<evidence type="ECO:0008006" key="3">
    <source>
        <dbReference type="Google" id="ProtNLM"/>
    </source>
</evidence>
<accession>A0A7G9W7H9</accession>